<dbReference type="Proteomes" id="UP000297239">
    <property type="component" value="Unassembled WGS sequence"/>
</dbReference>
<keyword evidence="2" id="KW-1185">Reference proteome</keyword>
<comment type="caution">
    <text evidence="1">The sequence shown here is derived from an EMBL/GenBank/DDBJ whole genome shotgun (WGS) entry which is preliminary data.</text>
</comment>
<organism evidence="1 2">
    <name type="scientific">Leptospira kanakyensis</name>
    <dbReference type="NCBI Taxonomy" id="2484968"/>
    <lineage>
        <taxon>Bacteria</taxon>
        <taxon>Pseudomonadati</taxon>
        <taxon>Spirochaetota</taxon>
        <taxon>Spirochaetia</taxon>
        <taxon>Leptospirales</taxon>
        <taxon>Leptospiraceae</taxon>
        <taxon>Leptospira</taxon>
    </lineage>
</organism>
<dbReference type="OrthoDB" id="346134at2"/>
<dbReference type="RefSeq" id="WP_135636379.1">
    <property type="nucleotide sequence ID" value="NZ_RQFE01000031.1"/>
</dbReference>
<evidence type="ECO:0000313" key="1">
    <source>
        <dbReference type="EMBL" id="TGK67096.1"/>
    </source>
</evidence>
<dbReference type="EMBL" id="RQFF01000037">
    <property type="protein sequence ID" value="TGK67096.1"/>
    <property type="molecule type" value="Genomic_DNA"/>
</dbReference>
<proteinExistence type="predicted"/>
<sequence length="425" mass="46562">MRIQDFALKYNLPTHEVEGLKDRARFWARENLAEKLLIFIYCQVFGMFPGGYENETIEEEILQNIRLLIQDELQSANTTWSSVKIATFTNALITNLSTALQNLFTQAISEEASIRENDDLHLSNNLMAVINNEATARILNDAEIVGQLNDHKSNISNPHSVTKEQIGLGSVIDALQLTVLDILTSHTSTATNKAASAYSVKQLADQIHTINEILSSDDVDLDTLQEIVNLIKENAVDLATYATGKVNVSDIVNDTDSEIANKPASAGTVFRLNVDKANKSDTYTKSEVDTALGGKRNSGNIPAAEVNETTSRRFVSDAEKDQWNNIIHDLGNISGSVAAISLNAKRTFKATLTGNVTFSEISGGSEGNVYLIRLKQDATGGRTVTLPSNIIIPSLETPDLGANKRSLLTVYKDETDFIGSWKKGW</sequence>
<protein>
    <submittedName>
        <fullName evidence="1">Uncharacterized protein</fullName>
    </submittedName>
</protein>
<evidence type="ECO:0000313" key="2">
    <source>
        <dbReference type="Proteomes" id="UP000297239"/>
    </source>
</evidence>
<name>A0A6N4Q9J2_9LEPT</name>
<accession>A0A6N4Q9J2</accession>
<gene>
    <name evidence="1" type="ORF">EHQ18_18535</name>
</gene>
<dbReference type="AlphaFoldDB" id="A0A6N4Q9J2"/>
<reference evidence="1" key="1">
    <citation type="journal article" date="2019" name="PLoS Negl. Trop. Dis.">
        <title>Revisiting the worldwide diversity of Leptospira species in the environment.</title>
        <authorList>
            <person name="Vincent A.T."/>
            <person name="Schiettekatte O."/>
            <person name="Bourhy P."/>
            <person name="Veyrier F.J."/>
            <person name="Picardeau M."/>
        </authorList>
    </citation>
    <scope>NUCLEOTIDE SEQUENCE [LARGE SCALE GENOMIC DNA]</scope>
    <source>
        <strain evidence="1">201800293</strain>
    </source>
</reference>